<dbReference type="GO" id="GO:0006913">
    <property type="term" value="P:nucleocytoplasmic transport"/>
    <property type="evidence" value="ECO:0007669"/>
    <property type="project" value="TreeGrafter"/>
</dbReference>
<feature type="compositionally biased region" description="Low complexity" evidence="4">
    <location>
        <begin position="72"/>
        <end position="82"/>
    </location>
</feature>
<dbReference type="GO" id="GO:0031267">
    <property type="term" value="F:small GTPase binding"/>
    <property type="evidence" value="ECO:0007669"/>
    <property type="project" value="TreeGrafter"/>
</dbReference>
<accession>A0A836GXK4</accession>
<dbReference type="RefSeq" id="XP_067179787.1">
    <property type="nucleotide sequence ID" value="XM_067323152.1"/>
</dbReference>
<evidence type="ECO:0000256" key="2">
    <source>
        <dbReference type="ARBA" id="ARBA00022614"/>
    </source>
</evidence>
<feature type="region of interest" description="Disordered" evidence="4">
    <location>
        <begin position="66"/>
        <end position="90"/>
    </location>
</feature>
<dbReference type="GO" id="GO:0005829">
    <property type="term" value="C:cytosol"/>
    <property type="evidence" value="ECO:0007669"/>
    <property type="project" value="TreeGrafter"/>
</dbReference>
<name>A0A836GXK4_9TRYP</name>
<evidence type="ECO:0000256" key="1">
    <source>
        <dbReference type="ARBA" id="ARBA00022468"/>
    </source>
</evidence>
<dbReference type="Gene3D" id="3.80.10.10">
    <property type="entry name" value="Ribonuclease Inhibitor"/>
    <property type="match status" value="1"/>
</dbReference>
<sequence>MKSSLSPSAPIAAGAQDVEASPAAARVRAWLSLYGACCTEEEVSMHPAVLSRVLRALEVDQSRDQLHIGNDGTPAATTATGACRSSKVHGTTETKTSPIALCNIDSRKGSGLEAGLSLDLCGLWMPSSEWIATLRSLVTAVPLRSLSLRDTALGDVGLRCLCRQAATASLKPAPVGPACSCEGSGAHLPGLLPLSTPCSAPHPILEFCAMHALQLLDLSGAELADGGPLSSLLASCPYLHSLNLSDNRLGTHEPGLALLCAALQLHPSLEVLNLSRNSISGRRGGLAIAALAELIVARSLAATRPLVGASAPASVPFGEDISAAAVVARQPLRRLDLSHNLLGTYFLLSATTLHHGARGKRLAATLLSDMTFSAGRHVGVYEAVTSFPLVTALYLNNAIAELNLRDNGLPDALLEYVEAKLRTNHRTAGGGTGLSPTASSELIASTTVRRVLTHRLRCTLGHILAEAPNASGAIGSTCSGLESVHSTAGPTISQPSGSPAAERRWTTDEVASLVQHLVRSIALDLSFS</sequence>
<dbReference type="Proteomes" id="UP000673552">
    <property type="component" value="Unassembled WGS sequence"/>
</dbReference>
<dbReference type="SUPFAM" id="SSF52047">
    <property type="entry name" value="RNI-like"/>
    <property type="match status" value="1"/>
</dbReference>
<dbReference type="SMART" id="SM00368">
    <property type="entry name" value="LRR_RI"/>
    <property type="match status" value="4"/>
</dbReference>
<dbReference type="PANTHER" id="PTHR24113:SF12">
    <property type="entry name" value="RAN GTPASE-ACTIVATING PROTEIN 1"/>
    <property type="match status" value="1"/>
</dbReference>
<dbReference type="Pfam" id="PF13516">
    <property type="entry name" value="LRR_6"/>
    <property type="match status" value="2"/>
</dbReference>
<dbReference type="InterPro" id="IPR001611">
    <property type="entry name" value="Leu-rich_rpt"/>
</dbReference>
<reference evidence="6" key="1">
    <citation type="journal article" date="2021" name="Microbiol. Resour. Announc.">
        <title>LGAAP: Leishmaniinae Genome Assembly and Annotation Pipeline.</title>
        <authorList>
            <person name="Almutairi H."/>
            <person name="Urbaniak M.D."/>
            <person name="Bates M.D."/>
            <person name="Jariyapan N."/>
            <person name="Kwakye-Nuako G."/>
            <person name="Thomaz-Soccol V."/>
            <person name="Al-Salem W.S."/>
            <person name="Dillon R.J."/>
            <person name="Bates P.A."/>
            <person name="Gatherer D."/>
        </authorList>
    </citation>
    <scope>NUCLEOTIDE SEQUENCE [LARGE SCALE GENOMIC DNA]</scope>
</reference>
<protein>
    <submittedName>
        <fullName evidence="5">Uncharacterized protein</fullName>
    </submittedName>
</protein>
<dbReference type="AlphaFoldDB" id="A0A836GXK4"/>
<dbReference type="InterPro" id="IPR027038">
    <property type="entry name" value="RanGap"/>
</dbReference>
<dbReference type="GO" id="GO:0048471">
    <property type="term" value="C:perinuclear region of cytoplasm"/>
    <property type="evidence" value="ECO:0007669"/>
    <property type="project" value="TreeGrafter"/>
</dbReference>
<dbReference type="PANTHER" id="PTHR24113">
    <property type="entry name" value="RAN GTPASE-ACTIVATING PROTEIN 1"/>
    <property type="match status" value="1"/>
</dbReference>
<dbReference type="GeneID" id="92515664"/>
<dbReference type="GO" id="GO:0005096">
    <property type="term" value="F:GTPase activator activity"/>
    <property type="evidence" value="ECO:0007669"/>
    <property type="project" value="UniProtKB-KW"/>
</dbReference>
<gene>
    <name evidence="5" type="ORF">LSCM1_05707</name>
</gene>
<dbReference type="KEGG" id="lmat:92515664"/>
<evidence type="ECO:0000256" key="4">
    <source>
        <dbReference type="SAM" id="MobiDB-lite"/>
    </source>
</evidence>
<dbReference type="GO" id="GO:0005634">
    <property type="term" value="C:nucleus"/>
    <property type="evidence" value="ECO:0007669"/>
    <property type="project" value="TreeGrafter"/>
</dbReference>
<evidence type="ECO:0000313" key="5">
    <source>
        <dbReference type="EMBL" id="KAG5481994.1"/>
    </source>
</evidence>
<comment type="caution">
    <text evidence="5">The sequence shown here is derived from an EMBL/GenBank/DDBJ whole genome shotgun (WGS) entry which is preliminary data.</text>
</comment>
<evidence type="ECO:0000313" key="6">
    <source>
        <dbReference type="Proteomes" id="UP000673552"/>
    </source>
</evidence>
<keyword evidence="3" id="KW-0677">Repeat</keyword>
<keyword evidence="1" id="KW-0343">GTPase activation</keyword>
<proteinExistence type="predicted"/>
<keyword evidence="6" id="KW-1185">Reference proteome</keyword>
<evidence type="ECO:0000256" key="3">
    <source>
        <dbReference type="ARBA" id="ARBA00022737"/>
    </source>
</evidence>
<dbReference type="EMBL" id="JAFEUZ010000016">
    <property type="protein sequence ID" value="KAG5481994.1"/>
    <property type="molecule type" value="Genomic_DNA"/>
</dbReference>
<reference evidence="6" key="2">
    <citation type="journal article" date="2021" name="Sci. Data">
        <title>Chromosome-scale genome sequencing, assembly and annotation of six genomes from subfamily Leishmaniinae.</title>
        <authorList>
            <person name="Almutairi H."/>
            <person name="Urbaniak M.D."/>
            <person name="Bates M.D."/>
            <person name="Jariyapan N."/>
            <person name="Kwakye-Nuako G."/>
            <person name="Thomaz Soccol V."/>
            <person name="Al-Salem W.S."/>
            <person name="Dillon R.J."/>
            <person name="Bates P.A."/>
            <person name="Gatherer D."/>
        </authorList>
    </citation>
    <scope>NUCLEOTIDE SEQUENCE [LARGE SCALE GENOMIC DNA]</scope>
</reference>
<dbReference type="InterPro" id="IPR032675">
    <property type="entry name" value="LRR_dom_sf"/>
</dbReference>
<organism evidence="5 6">
    <name type="scientific">Leishmania martiniquensis</name>
    <dbReference type="NCBI Taxonomy" id="1580590"/>
    <lineage>
        <taxon>Eukaryota</taxon>
        <taxon>Discoba</taxon>
        <taxon>Euglenozoa</taxon>
        <taxon>Kinetoplastea</taxon>
        <taxon>Metakinetoplastina</taxon>
        <taxon>Trypanosomatida</taxon>
        <taxon>Trypanosomatidae</taxon>
        <taxon>Leishmaniinae</taxon>
        <taxon>Leishmania</taxon>
    </lineage>
</organism>
<keyword evidence="2" id="KW-0433">Leucine-rich repeat</keyword>
<dbReference type="OrthoDB" id="120976at2759"/>